<dbReference type="EMBL" id="SMKA01000002">
    <property type="protein sequence ID" value="TDC35515.1"/>
    <property type="molecule type" value="Genomic_DNA"/>
</dbReference>
<feature type="region of interest" description="Disordered" evidence="17">
    <location>
        <begin position="441"/>
        <end position="461"/>
    </location>
</feature>
<evidence type="ECO:0000256" key="2">
    <source>
        <dbReference type="ARBA" id="ARBA00004752"/>
    </source>
</evidence>
<evidence type="ECO:0000256" key="3">
    <source>
        <dbReference type="ARBA" id="ARBA00022490"/>
    </source>
</evidence>
<evidence type="ECO:0000256" key="15">
    <source>
        <dbReference type="ARBA" id="ARBA00042842"/>
    </source>
</evidence>
<keyword evidence="7" id="KW-0573">Peptidoglycan synthesis</keyword>
<dbReference type="Gene3D" id="3.65.10.10">
    <property type="entry name" value="Enolpyruvate transferase domain"/>
    <property type="match status" value="2"/>
</dbReference>
<evidence type="ECO:0000256" key="17">
    <source>
        <dbReference type="SAM" id="MobiDB-lite"/>
    </source>
</evidence>
<dbReference type="PANTHER" id="PTHR43783:SF1">
    <property type="entry name" value="UDP-N-ACETYLGLUCOSAMINE 1-CARBOXYVINYLTRANSFERASE"/>
    <property type="match status" value="1"/>
</dbReference>
<protein>
    <recommendedName>
        <fullName evidence="13">UDP-N-acetylglucosamine 1-carboxyvinyltransferase</fullName>
        <ecNumber evidence="12">2.5.1.7</ecNumber>
    </recommendedName>
    <alternativeName>
        <fullName evidence="14">Enoylpyruvate transferase</fullName>
    </alternativeName>
    <alternativeName>
        <fullName evidence="15">UDP-N-acetylglucosamine enolpyruvyl transferase</fullName>
    </alternativeName>
</protein>
<comment type="function">
    <text evidence="10">Cell wall formation. Adds enolpyruvyl to UDP-N-acetylglucosamine.</text>
</comment>
<keyword evidence="9" id="KW-0961">Cell wall biogenesis/degradation</keyword>
<dbReference type="InterPro" id="IPR036968">
    <property type="entry name" value="Enolpyruvate_Tfrase_sf"/>
</dbReference>
<dbReference type="PANTHER" id="PTHR43783">
    <property type="entry name" value="UDP-N-ACETYLGLUCOSAMINE 1-CARBOXYVINYLTRANSFERASE"/>
    <property type="match status" value="1"/>
</dbReference>
<evidence type="ECO:0000256" key="8">
    <source>
        <dbReference type="ARBA" id="ARBA00023306"/>
    </source>
</evidence>
<comment type="catalytic activity">
    <reaction evidence="16">
        <text>phosphoenolpyruvate + UDP-N-acetyl-alpha-D-glucosamine = UDP-N-acetyl-3-O-(1-carboxyvinyl)-alpha-D-glucosamine + phosphate</text>
        <dbReference type="Rhea" id="RHEA:18681"/>
        <dbReference type="ChEBI" id="CHEBI:43474"/>
        <dbReference type="ChEBI" id="CHEBI:57705"/>
        <dbReference type="ChEBI" id="CHEBI:58702"/>
        <dbReference type="ChEBI" id="CHEBI:68483"/>
        <dbReference type="EC" id="2.5.1.7"/>
    </reaction>
</comment>
<keyword evidence="3" id="KW-0963">Cytoplasm</keyword>
<reference evidence="19 20" key="1">
    <citation type="submission" date="2019-03" db="EMBL/GenBank/DDBJ databases">
        <title>Draft genome sequences of novel Actinobacteria.</title>
        <authorList>
            <person name="Sahin N."/>
            <person name="Ay H."/>
            <person name="Saygin H."/>
        </authorList>
    </citation>
    <scope>NUCLEOTIDE SEQUENCE [LARGE SCALE GENOMIC DNA]</scope>
    <source>
        <strain evidence="19 20">JCM 30547</strain>
    </source>
</reference>
<dbReference type="GO" id="GO:0008760">
    <property type="term" value="F:UDP-N-acetylglucosamine 1-carboxyvinyltransferase activity"/>
    <property type="evidence" value="ECO:0007669"/>
    <property type="project" value="UniProtKB-EC"/>
</dbReference>
<comment type="subcellular location">
    <subcellularLocation>
        <location evidence="1">Cytoplasm</location>
    </subcellularLocation>
</comment>
<dbReference type="InterPro" id="IPR013792">
    <property type="entry name" value="RNA3'P_cycl/enolpyr_Trfase_a/b"/>
</dbReference>
<evidence type="ECO:0000256" key="9">
    <source>
        <dbReference type="ARBA" id="ARBA00023316"/>
    </source>
</evidence>
<proteinExistence type="inferred from homology"/>
<feature type="compositionally biased region" description="Low complexity" evidence="17">
    <location>
        <begin position="450"/>
        <end position="461"/>
    </location>
</feature>
<comment type="caution">
    <text evidence="19">The sequence shown here is derived from an EMBL/GenBank/DDBJ whole genome shotgun (WGS) entry which is preliminary data.</text>
</comment>
<keyword evidence="4" id="KW-0132">Cell division</keyword>
<evidence type="ECO:0000256" key="10">
    <source>
        <dbReference type="ARBA" id="ARBA00037534"/>
    </source>
</evidence>
<evidence type="ECO:0000313" key="19">
    <source>
        <dbReference type="EMBL" id="TDC35515.1"/>
    </source>
</evidence>
<evidence type="ECO:0000256" key="11">
    <source>
        <dbReference type="ARBA" id="ARBA00038367"/>
    </source>
</evidence>
<evidence type="ECO:0000256" key="12">
    <source>
        <dbReference type="ARBA" id="ARBA00039108"/>
    </source>
</evidence>
<keyword evidence="20" id="KW-1185">Reference proteome</keyword>
<dbReference type="GO" id="GO:0008360">
    <property type="term" value="P:regulation of cell shape"/>
    <property type="evidence" value="ECO:0007669"/>
    <property type="project" value="UniProtKB-KW"/>
</dbReference>
<evidence type="ECO:0000256" key="5">
    <source>
        <dbReference type="ARBA" id="ARBA00022679"/>
    </source>
</evidence>
<keyword evidence="5" id="KW-0808">Transferase</keyword>
<evidence type="ECO:0000259" key="18">
    <source>
        <dbReference type="Pfam" id="PF00275"/>
    </source>
</evidence>
<dbReference type="Proteomes" id="UP000295075">
    <property type="component" value="Unassembled WGS sequence"/>
</dbReference>
<dbReference type="InterPro" id="IPR050068">
    <property type="entry name" value="MurA_subfamily"/>
</dbReference>
<dbReference type="SUPFAM" id="SSF55205">
    <property type="entry name" value="EPT/RTPC-like"/>
    <property type="match status" value="1"/>
</dbReference>
<dbReference type="GO" id="GO:0071555">
    <property type="term" value="P:cell wall organization"/>
    <property type="evidence" value="ECO:0007669"/>
    <property type="project" value="UniProtKB-KW"/>
</dbReference>
<dbReference type="GO" id="GO:0051301">
    <property type="term" value="P:cell division"/>
    <property type="evidence" value="ECO:0007669"/>
    <property type="project" value="UniProtKB-KW"/>
</dbReference>
<accession>A0A4V2XSY5</accession>
<dbReference type="GO" id="GO:0005737">
    <property type="term" value="C:cytoplasm"/>
    <property type="evidence" value="ECO:0007669"/>
    <property type="project" value="UniProtKB-SubCell"/>
</dbReference>
<keyword evidence="6" id="KW-0133">Cell shape</keyword>
<comment type="similarity">
    <text evidence="11">Belongs to the EPSP synthase family. MurA subfamily.</text>
</comment>
<keyword evidence="8" id="KW-0131">Cell cycle</keyword>
<evidence type="ECO:0000256" key="14">
    <source>
        <dbReference type="ARBA" id="ARBA00042443"/>
    </source>
</evidence>
<evidence type="ECO:0000256" key="4">
    <source>
        <dbReference type="ARBA" id="ARBA00022618"/>
    </source>
</evidence>
<dbReference type="OrthoDB" id="9803760at2"/>
<sequence length="529" mass="56937">MTESSCRTEIWSSIARNCPAGTRAPYRSAPKPWAARASRLAVPADIACILPSPRSAGSHFTPTLLRCSKQRQGKPSTGILHSISVSRLYFLRHDFSVTRLQVNGTRQLDAALRLDGGKHSFAHCLATAALSSTGTLHNVPGHIDAAALRKALELIFEEVGHESGVLRFAAPRSPRRVVLRRELTARSRSLFCLLPALLHHAGEVVIEASPVGCLIGDRPFDWYVDILRRFGATVDDGDRTTTIEWRRRTPADIDFRYPPMTGTVIAVAAAAVAPGRSVLTNCSVEPSCADQIDCARGQGITIAGTLPEVVIEGSEQAPERVGWTISSDRIHAVTYATAALLTRGRVTLRSMDALRIPRFLAVVEEMGAEVSECPGRLTVGYPPGSGPLRAVRIEAGSEPRFSSDWIPFVALLLAARSKGSSEISDDVFPRRLQFLRNLGPLGIPAPPERTTPSGSRSSTTWTVGGVPDLTLRAASLGSCDDIRGSAALALAGLISDGVCTLEQTFHLRRGYTDLARDLRSLGAEAEYVA</sequence>
<dbReference type="AlphaFoldDB" id="A0A4V2XSY5"/>
<evidence type="ECO:0000313" key="20">
    <source>
        <dbReference type="Proteomes" id="UP000295075"/>
    </source>
</evidence>
<comment type="pathway">
    <text evidence="2">Cell wall biogenesis; peptidoglycan biosynthesis.</text>
</comment>
<dbReference type="InterPro" id="IPR001986">
    <property type="entry name" value="Enolpyruvate_Tfrase_dom"/>
</dbReference>
<evidence type="ECO:0000256" key="7">
    <source>
        <dbReference type="ARBA" id="ARBA00022984"/>
    </source>
</evidence>
<evidence type="ECO:0000256" key="13">
    <source>
        <dbReference type="ARBA" id="ARBA00039754"/>
    </source>
</evidence>
<evidence type="ECO:0000256" key="16">
    <source>
        <dbReference type="ARBA" id="ARBA00047527"/>
    </source>
</evidence>
<dbReference type="GO" id="GO:0009252">
    <property type="term" value="P:peptidoglycan biosynthetic process"/>
    <property type="evidence" value="ECO:0007669"/>
    <property type="project" value="UniProtKB-KW"/>
</dbReference>
<evidence type="ECO:0000256" key="1">
    <source>
        <dbReference type="ARBA" id="ARBA00004496"/>
    </source>
</evidence>
<dbReference type="EC" id="2.5.1.7" evidence="12"/>
<evidence type="ECO:0000256" key="6">
    <source>
        <dbReference type="ARBA" id="ARBA00022960"/>
    </source>
</evidence>
<gene>
    <name evidence="19" type="ORF">E1261_01230</name>
</gene>
<organism evidence="19 20">
    <name type="scientific">Kribbella albertanoniae</name>
    <dbReference type="NCBI Taxonomy" id="1266829"/>
    <lineage>
        <taxon>Bacteria</taxon>
        <taxon>Bacillati</taxon>
        <taxon>Actinomycetota</taxon>
        <taxon>Actinomycetes</taxon>
        <taxon>Propionibacteriales</taxon>
        <taxon>Kribbellaceae</taxon>
        <taxon>Kribbella</taxon>
    </lineage>
</organism>
<dbReference type="Pfam" id="PF00275">
    <property type="entry name" value="EPSP_synthase"/>
    <property type="match status" value="1"/>
</dbReference>
<feature type="domain" description="Enolpyruvate transferase" evidence="18">
    <location>
        <begin position="104"/>
        <end position="516"/>
    </location>
</feature>
<name>A0A4V2XSY5_9ACTN</name>